<protein>
    <recommendedName>
        <fullName evidence="1">DNA2/NAM7 helicase helicase domain-containing protein</fullName>
    </recommendedName>
</protein>
<organism evidence="2 3">
    <name type="scientific">Canna indica</name>
    <name type="common">Indian-shot</name>
    <dbReference type="NCBI Taxonomy" id="4628"/>
    <lineage>
        <taxon>Eukaryota</taxon>
        <taxon>Viridiplantae</taxon>
        <taxon>Streptophyta</taxon>
        <taxon>Embryophyta</taxon>
        <taxon>Tracheophyta</taxon>
        <taxon>Spermatophyta</taxon>
        <taxon>Magnoliopsida</taxon>
        <taxon>Liliopsida</taxon>
        <taxon>Zingiberales</taxon>
        <taxon>Cannaceae</taxon>
        <taxon>Canna</taxon>
    </lineage>
</organism>
<feature type="domain" description="DNA2/NAM7 helicase helicase" evidence="1">
    <location>
        <begin position="164"/>
        <end position="297"/>
    </location>
</feature>
<dbReference type="PANTHER" id="PTHR10887:SF515">
    <property type="entry name" value="P-LOOP CONTAINING NUCLEOSIDE TRIPHOSPHATE HYDROLASES SUPERFAMILY PROTEIN"/>
    <property type="match status" value="1"/>
</dbReference>
<dbReference type="InterPro" id="IPR041677">
    <property type="entry name" value="DNA2/NAM7_AAA_11"/>
</dbReference>
<dbReference type="InterPro" id="IPR045055">
    <property type="entry name" value="DNA2/NAM7-like"/>
</dbReference>
<name>A0AAQ3QFL2_9LILI</name>
<reference evidence="2 3" key="1">
    <citation type="submission" date="2023-10" db="EMBL/GenBank/DDBJ databases">
        <title>Chromosome-scale genome assembly provides insights into flower coloration mechanisms of Canna indica.</title>
        <authorList>
            <person name="Li C."/>
        </authorList>
    </citation>
    <scope>NUCLEOTIDE SEQUENCE [LARGE SCALE GENOMIC DNA]</scope>
    <source>
        <tissue evidence="2">Flower</tissue>
    </source>
</reference>
<keyword evidence="3" id="KW-1185">Reference proteome</keyword>
<dbReference type="Proteomes" id="UP001327560">
    <property type="component" value="Chromosome 5"/>
</dbReference>
<dbReference type="InterPro" id="IPR027417">
    <property type="entry name" value="P-loop_NTPase"/>
</dbReference>
<dbReference type="EMBL" id="CP136894">
    <property type="protein sequence ID" value="WOL07363.1"/>
    <property type="molecule type" value="Genomic_DNA"/>
</dbReference>
<dbReference type="AlphaFoldDB" id="A0AAQ3QFL2"/>
<dbReference type="PANTHER" id="PTHR10887">
    <property type="entry name" value="DNA2/NAM7 HELICASE FAMILY"/>
    <property type="match status" value="1"/>
</dbReference>
<evidence type="ECO:0000313" key="2">
    <source>
        <dbReference type="EMBL" id="WOL07363.1"/>
    </source>
</evidence>
<evidence type="ECO:0000313" key="3">
    <source>
        <dbReference type="Proteomes" id="UP001327560"/>
    </source>
</evidence>
<dbReference type="GO" id="GO:0004386">
    <property type="term" value="F:helicase activity"/>
    <property type="evidence" value="ECO:0007669"/>
    <property type="project" value="InterPro"/>
</dbReference>
<proteinExistence type="predicted"/>
<dbReference type="Gene3D" id="3.40.50.300">
    <property type="entry name" value="P-loop containing nucleotide triphosphate hydrolases"/>
    <property type="match status" value="1"/>
</dbReference>
<dbReference type="Pfam" id="PF13086">
    <property type="entry name" value="AAA_11"/>
    <property type="match status" value="1"/>
</dbReference>
<dbReference type="SUPFAM" id="SSF52540">
    <property type="entry name" value="P-loop containing nucleoside triphosphate hydrolases"/>
    <property type="match status" value="1"/>
</dbReference>
<evidence type="ECO:0000259" key="1">
    <source>
        <dbReference type="Pfam" id="PF13086"/>
    </source>
</evidence>
<accession>A0AAQ3QFL2</accession>
<sequence length="447" mass="50702">MCSNLEAISHAPFVEIKSLKCTKPKELIYRIAITPPIRSSGSGDNEIYSPRKGDILMLLHSRPSDDSDLIQDQQSHRLCEVFKDEFVVLPPYNYVIMASGEINISKDTRKGRANSRLLANFLMSTINYNRIFKALSIGLARGGNLGVIQKVLRPDSMTNAILNCISARQCRHKKSINLIWGPPGTRKTKTITGLVWLLDQLGCRTLICAPTNAAVREVVSRLLKLLKEFSAISPCRMGDVVLLGNEKRLKVTDDLQDVFLDYRAKKLVECFALLTGWKHCLSSVLEFFIDGVSIYKQDLHYKKILREEKGRDWANKAEDADIDEESFVSFAKREFSSLVKKFTTCFGTLHRHLPRDAFSDDNCKKIYNLIDSLECFKNLLSKEEGFSNLEEIFESPYQDAMSLAETTSFEQCNSSTEFNLRHTRAYCCQMLKMLEKSLNITSLSGKS</sequence>
<gene>
    <name evidence="2" type="ORF">Cni_G16103</name>
</gene>